<dbReference type="PANTHER" id="PTHR42686">
    <property type="entry name" value="GH17980P-RELATED"/>
    <property type="match status" value="1"/>
</dbReference>
<dbReference type="Gene3D" id="3.20.20.100">
    <property type="entry name" value="NADP-dependent oxidoreductase domain"/>
    <property type="match status" value="1"/>
</dbReference>
<keyword evidence="4" id="KW-1185">Reference proteome</keyword>
<dbReference type="GO" id="GO:0005829">
    <property type="term" value="C:cytosol"/>
    <property type="evidence" value="ECO:0007669"/>
    <property type="project" value="TreeGrafter"/>
</dbReference>
<dbReference type="GO" id="GO:0070485">
    <property type="term" value="P:dehydro-D-arabinono-1,4-lactone biosynthetic process"/>
    <property type="evidence" value="ECO:0007669"/>
    <property type="project" value="TreeGrafter"/>
</dbReference>
<evidence type="ECO:0000259" key="2">
    <source>
        <dbReference type="Pfam" id="PF00248"/>
    </source>
</evidence>
<dbReference type="InterPro" id="IPR036812">
    <property type="entry name" value="NAD(P)_OxRdtase_dom_sf"/>
</dbReference>
<dbReference type="PANTHER" id="PTHR42686:SF1">
    <property type="entry name" value="GH17980P-RELATED"/>
    <property type="match status" value="1"/>
</dbReference>
<proteinExistence type="predicted"/>
<sequence length="402" mass="44408">MSSKTPLSRAIPPLVLGCAAFSKQFHPDPPKMPYVQVIRRALELNVAAFDTSPYYGPSEILLGDALKTLRPPREKCFLITKAGRIVADQFDYSPEWIRYSVYRSLDRLGTNYLDLVYTHDAEFVSPSEVLAAVTELRRLRDQGLIRYVGISGYPVETLASLAEMILRETGEPLDAVMSYGHLCIQNMRLANPELLQRFSDAGVDCIPNASILGMGLLTTRGVDAGPMAYWHPAPPPLRKTCKDLGAIAEAHGEDMTEVALRFALQTWARTGSAFGSHNAVPSERLGVCVLGVAVPEELEESARLWKSVVSGLTGANEDDAKKIDKITALVQDKMWPSLGSWKDYSWDSPDAGWINTRNPMGLIPVDEVATKWGLVQQSSSADRPRYRWRLLLCMGSVFGHGL</sequence>
<dbReference type="InterPro" id="IPR044480">
    <property type="entry name" value="Ara2-like"/>
</dbReference>
<evidence type="ECO:0000256" key="1">
    <source>
        <dbReference type="ARBA" id="ARBA00023002"/>
    </source>
</evidence>
<dbReference type="Proteomes" id="UP000813444">
    <property type="component" value="Unassembled WGS sequence"/>
</dbReference>
<comment type="caution">
    <text evidence="3">The sequence shown here is derived from an EMBL/GenBank/DDBJ whole genome shotgun (WGS) entry which is preliminary data.</text>
</comment>
<dbReference type="SUPFAM" id="SSF51430">
    <property type="entry name" value="NAD(P)-linked oxidoreductase"/>
    <property type="match status" value="1"/>
</dbReference>
<dbReference type="OrthoDB" id="5286008at2759"/>
<dbReference type="InterPro" id="IPR020471">
    <property type="entry name" value="AKR"/>
</dbReference>
<dbReference type="AlphaFoldDB" id="A0A8K0SMR9"/>
<feature type="domain" description="NADP-dependent oxidoreductase" evidence="2">
    <location>
        <begin position="14"/>
        <end position="307"/>
    </location>
</feature>
<evidence type="ECO:0000313" key="4">
    <source>
        <dbReference type="Proteomes" id="UP000813444"/>
    </source>
</evidence>
<protein>
    <submittedName>
        <fullName evidence="3">Aldo/keto reductase family-domain-containing protein</fullName>
    </submittedName>
</protein>
<evidence type="ECO:0000313" key="3">
    <source>
        <dbReference type="EMBL" id="KAH7309803.1"/>
    </source>
</evidence>
<keyword evidence="1" id="KW-0560">Oxidoreductase</keyword>
<reference evidence="3" key="1">
    <citation type="journal article" date="2021" name="Nat. Commun.">
        <title>Genetic determinants of endophytism in the Arabidopsis root mycobiome.</title>
        <authorList>
            <person name="Mesny F."/>
            <person name="Miyauchi S."/>
            <person name="Thiergart T."/>
            <person name="Pickel B."/>
            <person name="Atanasova L."/>
            <person name="Karlsson M."/>
            <person name="Huettel B."/>
            <person name="Barry K.W."/>
            <person name="Haridas S."/>
            <person name="Chen C."/>
            <person name="Bauer D."/>
            <person name="Andreopoulos W."/>
            <person name="Pangilinan J."/>
            <person name="LaButti K."/>
            <person name="Riley R."/>
            <person name="Lipzen A."/>
            <person name="Clum A."/>
            <person name="Drula E."/>
            <person name="Henrissat B."/>
            <person name="Kohler A."/>
            <person name="Grigoriev I.V."/>
            <person name="Martin F.M."/>
            <person name="Hacquard S."/>
        </authorList>
    </citation>
    <scope>NUCLEOTIDE SEQUENCE</scope>
    <source>
        <strain evidence="3">MPI-CAGE-CH-0235</strain>
    </source>
</reference>
<name>A0A8K0SMR9_9HYPO</name>
<organism evidence="3 4">
    <name type="scientific">Stachybotrys elegans</name>
    <dbReference type="NCBI Taxonomy" id="80388"/>
    <lineage>
        <taxon>Eukaryota</taxon>
        <taxon>Fungi</taxon>
        <taxon>Dikarya</taxon>
        <taxon>Ascomycota</taxon>
        <taxon>Pezizomycotina</taxon>
        <taxon>Sordariomycetes</taxon>
        <taxon>Hypocreomycetidae</taxon>
        <taxon>Hypocreales</taxon>
        <taxon>Stachybotryaceae</taxon>
        <taxon>Stachybotrys</taxon>
    </lineage>
</organism>
<gene>
    <name evidence="3" type="ORF">B0I35DRAFT_412674</name>
</gene>
<dbReference type="Pfam" id="PF00248">
    <property type="entry name" value="Aldo_ket_red"/>
    <property type="match status" value="1"/>
</dbReference>
<dbReference type="GO" id="GO:0045290">
    <property type="term" value="F:D-arabinose 1-dehydrogenase [NAD(P)+] activity"/>
    <property type="evidence" value="ECO:0007669"/>
    <property type="project" value="InterPro"/>
</dbReference>
<dbReference type="CDD" id="cd19164">
    <property type="entry name" value="AKR_ARA2"/>
    <property type="match status" value="1"/>
</dbReference>
<dbReference type="InterPro" id="IPR023210">
    <property type="entry name" value="NADP_OxRdtase_dom"/>
</dbReference>
<accession>A0A8K0SMR9</accession>
<dbReference type="EMBL" id="JAGPNK010000013">
    <property type="protein sequence ID" value="KAH7309803.1"/>
    <property type="molecule type" value="Genomic_DNA"/>
</dbReference>